<dbReference type="EMBL" id="AZTB01000026">
    <property type="protein sequence ID" value="KGG80414.1"/>
    <property type="molecule type" value="Genomic_DNA"/>
</dbReference>
<accession>A0A096CV36</accession>
<organism evidence="2 3">
    <name type="scientific">Caloranaerobacter azorensis H53214</name>
    <dbReference type="NCBI Taxonomy" id="1156417"/>
    <lineage>
        <taxon>Bacteria</taxon>
        <taxon>Bacillati</taxon>
        <taxon>Bacillota</taxon>
        <taxon>Tissierellia</taxon>
        <taxon>Tissierellales</taxon>
        <taxon>Thermohalobacteraceae</taxon>
        <taxon>Caloranaerobacter</taxon>
    </lineage>
</organism>
<evidence type="ECO:0000313" key="2">
    <source>
        <dbReference type="EMBL" id="KGG80414.1"/>
    </source>
</evidence>
<protein>
    <recommendedName>
        <fullName evidence="1">Glycosyltransferase 2-like domain-containing protein</fullName>
    </recommendedName>
</protein>
<dbReference type="CDD" id="cd00761">
    <property type="entry name" value="Glyco_tranf_GTA_type"/>
    <property type="match status" value="1"/>
</dbReference>
<dbReference type="STRING" id="1156417.Y919_06245"/>
<dbReference type="AlphaFoldDB" id="A0A096CV36"/>
<name>A0A096CV36_9FIRM</name>
<dbReference type="Proteomes" id="UP000029622">
    <property type="component" value="Unassembled WGS sequence"/>
</dbReference>
<dbReference type="SUPFAM" id="SSF53448">
    <property type="entry name" value="Nucleotide-diphospho-sugar transferases"/>
    <property type="match status" value="1"/>
</dbReference>
<dbReference type="PANTHER" id="PTHR22916">
    <property type="entry name" value="GLYCOSYLTRANSFERASE"/>
    <property type="match status" value="1"/>
</dbReference>
<sequence>MKNQYKNPVNKSLDSFINKKLIRKYKKLIRDKNFNYPSVSIITCTMRPNYIDNIFNNYIRQDYDKKELIIILNNNNMDIDIWKEKAKQYENVKVFQLDEKISLGKCLNFGVEQSSNEIIAKFDDDDYYGPKYLKESVKAFSYTNAGLVGKAASFVYFEKYKILAIRAPMLENRYVRHIDGPTMLIKREVFNRVKFADIPRGVDTRFSKDCLRKGIKLYSVDRFHHVYVRHSLSSEHTWKVSNEKLLSRCKIIRRNITNFSKYVDI</sequence>
<dbReference type="GO" id="GO:0016758">
    <property type="term" value="F:hexosyltransferase activity"/>
    <property type="evidence" value="ECO:0007669"/>
    <property type="project" value="UniProtKB-ARBA"/>
</dbReference>
<evidence type="ECO:0000313" key="3">
    <source>
        <dbReference type="Proteomes" id="UP000029622"/>
    </source>
</evidence>
<proteinExistence type="predicted"/>
<dbReference type="Gene3D" id="3.90.550.10">
    <property type="entry name" value="Spore Coat Polysaccharide Biosynthesis Protein SpsA, Chain A"/>
    <property type="match status" value="1"/>
</dbReference>
<evidence type="ECO:0000259" key="1">
    <source>
        <dbReference type="Pfam" id="PF00535"/>
    </source>
</evidence>
<comment type="caution">
    <text evidence="2">The sequence shown here is derived from an EMBL/GenBank/DDBJ whole genome shotgun (WGS) entry which is preliminary data.</text>
</comment>
<dbReference type="Pfam" id="PF00535">
    <property type="entry name" value="Glycos_transf_2"/>
    <property type="match status" value="1"/>
</dbReference>
<dbReference type="InterPro" id="IPR001173">
    <property type="entry name" value="Glyco_trans_2-like"/>
</dbReference>
<dbReference type="InterPro" id="IPR029044">
    <property type="entry name" value="Nucleotide-diphossugar_trans"/>
</dbReference>
<feature type="domain" description="Glycosyltransferase 2-like" evidence="1">
    <location>
        <begin position="41"/>
        <end position="150"/>
    </location>
</feature>
<dbReference type="PANTHER" id="PTHR22916:SF3">
    <property type="entry name" value="UDP-GLCNAC:BETAGAL BETA-1,3-N-ACETYLGLUCOSAMINYLTRANSFERASE-LIKE PROTEIN 1"/>
    <property type="match status" value="1"/>
</dbReference>
<reference evidence="2 3" key="1">
    <citation type="submission" date="2013-12" db="EMBL/GenBank/DDBJ databases">
        <title>Draft genome sequence of Caloranaerobacter sp. H53214.</title>
        <authorList>
            <person name="Jiang L.J."/>
            <person name="Shao Z.Z."/>
            <person name="Long M.N."/>
        </authorList>
    </citation>
    <scope>NUCLEOTIDE SEQUENCE [LARGE SCALE GENOMIC DNA]</scope>
    <source>
        <strain evidence="2 3">H53214</strain>
    </source>
</reference>
<dbReference type="RefSeq" id="WP_081943541.1">
    <property type="nucleotide sequence ID" value="NZ_AZTB01000026.1"/>
</dbReference>
<gene>
    <name evidence="2" type="ORF">Y919_06245</name>
</gene>